<dbReference type="KEGG" id="vin:AKJ08_2841"/>
<name>A0A0K1PH55_9BACT</name>
<evidence type="ECO:0000313" key="1">
    <source>
        <dbReference type="EMBL" id="AKU92454.1"/>
    </source>
</evidence>
<dbReference type="PATRIC" id="fig|1391653.3.peg.2960"/>
<proteinExistence type="predicted"/>
<protein>
    <submittedName>
        <fullName evidence="1">Uncharacterized protein</fullName>
    </submittedName>
</protein>
<dbReference type="AlphaFoldDB" id="A0A0K1PH55"/>
<reference evidence="1 2" key="1">
    <citation type="submission" date="2015-08" db="EMBL/GenBank/DDBJ databases">
        <authorList>
            <person name="Babu N.S."/>
            <person name="Beckwith C.J."/>
            <person name="Beseler K.G."/>
            <person name="Brison A."/>
            <person name="Carone J.V."/>
            <person name="Caskin T.P."/>
            <person name="Diamond M."/>
            <person name="Durham M.E."/>
            <person name="Foxe J.M."/>
            <person name="Go M."/>
            <person name="Henderson B.A."/>
            <person name="Jones I.B."/>
            <person name="McGettigan J.A."/>
            <person name="Micheletti S.J."/>
            <person name="Nasrallah M.E."/>
            <person name="Ortiz D."/>
            <person name="Piller C.R."/>
            <person name="Privatt S.R."/>
            <person name="Schneider S.L."/>
            <person name="Sharp S."/>
            <person name="Smith T.C."/>
            <person name="Stanton J.D."/>
            <person name="Ullery H.E."/>
            <person name="Wilson R.J."/>
            <person name="Serrano M.G."/>
            <person name="Buck G."/>
            <person name="Lee V."/>
            <person name="Wang Y."/>
            <person name="Carvalho R."/>
            <person name="Voegtly L."/>
            <person name="Shi R."/>
            <person name="Duckworth R."/>
            <person name="Johnson A."/>
            <person name="Loviza R."/>
            <person name="Walstead R."/>
            <person name="Shah Z."/>
            <person name="Kiflezghi M."/>
            <person name="Wade K."/>
            <person name="Ball S.L."/>
            <person name="Bradley K.W."/>
            <person name="Asai D.J."/>
            <person name="Bowman C.A."/>
            <person name="Russell D.A."/>
            <person name="Pope W.H."/>
            <person name="Jacobs-Sera D."/>
            <person name="Hendrix R.W."/>
            <person name="Hatfull G.F."/>
        </authorList>
    </citation>
    <scope>NUCLEOTIDE SEQUENCE [LARGE SCALE GENOMIC DNA]</scope>
    <source>
        <strain evidence="1 2">DSM 27710</strain>
    </source>
</reference>
<keyword evidence="2" id="KW-1185">Reference proteome</keyword>
<organism evidence="1 2">
    <name type="scientific">Vulgatibacter incomptus</name>
    <dbReference type="NCBI Taxonomy" id="1391653"/>
    <lineage>
        <taxon>Bacteria</taxon>
        <taxon>Pseudomonadati</taxon>
        <taxon>Myxococcota</taxon>
        <taxon>Myxococcia</taxon>
        <taxon>Myxococcales</taxon>
        <taxon>Cystobacterineae</taxon>
        <taxon>Vulgatibacteraceae</taxon>
        <taxon>Vulgatibacter</taxon>
    </lineage>
</organism>
<dbReference type="Proteomes" id="UP000055590">
    <property type="component" value="Chromosome"/>
</dbReference>
<evidence type="ECO:0000313" key="2">
    <source>
        <dbReference type="Proteomes" id="UP000055590"/>
    </source>
</evidence>
<sequence length="254" mass="27006">MVPYGTATESAAAALAAEPARARATCQRRLDLDRLQRLLDGRDGTGRAALVEECDEIAAIGAIHLRSLQLLEAYGRSLVAIAGRSSTGETAGLPSARGELGEALAGVLLTGWTERTLEEAIGEAQQPALRLLHALRSWGKAVAMQLQDYRALLREVDESLLARHERRLDPVEAITVAAHFAALEREADDWQTSLERFDAVIGALIAAQEGLGQAAGSGSDGGAASLGEVTTRVDEVRAWLRSLAPAAEEVRLAR</sequence>
<gene>
    <name evidence="1" type="ORF">AKJ08_2841</name>
</gene>
<accession>A0A0K1PH55</accession>
<dbReference type="EMBL" id="CP012332">
    <property type="protein sequence ID" value="AKU92454.1"/>
    <property type="molecule type" value="Genomic_DNA"/>
</dbReference>